<gene>
    <name evidence="1" type="ORF">CBM2636_MP10610</name>
</gene>
<reference evidence="1 2" key="1">
    <citation type="submission" date="2018-01" db="EMBL/GenBank/DDBJ databases">
        <authorList>
            <person name="Clerissi C."/>
        </authorList>
    </citation>
    <scope>NUCLEOTIDE SEQUENCE [LARGE SCALE GENOMIC DNA]</scope>
    <source>
        <strain evidence="1">Cupriavidus taiwanensis SWF 66322</strain>
        <plasmid evidence="2">cbm2636_mp</plasmid>
    </source>
</reference>
<keyword evidence="1" id="KW-0614">Plasmid</keyword>
<dbReference type="PROSITE" id="PS51257">
    <property type="entry name" value="PROKAR_LIPOPROTEIN"/>
    <property type="match status" value="1"/>
</dbReference>
<accession>A0A375D703</accession>
<protein>
    <submittedName>
        <fullName evidence="1">Uncharacterized protein</fullName>
    </submittedName>
</protein>
<geneLocation type="plasmid" evidence="2">
    <name>cbm2636_mp</name>
</geneLocation>
<evidence type="ECO:0000313" key="1">
    <source>
        <dbReference type="EMBL" id="SPD66974.1"/>
    </source>
</evidence>
<name>A0A375D703_9BURK</name>
<dbReference type="Proteomes" id="UP000254259">
    <property type="component" value="Plasmid CBM2636_mp"/>
</dbReference>
<sequence length="64" mass="6777">MPQAVKRCYHSGNPGISSAYYYSSALACRLPAERFPDSATGSGGVCVRGQPVFAERDGRDGGHD</sequence>
<evidence type="ECO:0000313" key="2">
    <source>
        <dbReference type="Proteomes" id="UP000254259"/>
    </source>
</evidence>
<dbReference type="AlphaFoldDB" id="A0A375D703"/>
<dbReference type="EMBL" id="LT984814">
    <property type="protein sequence ID" value="SPD66974.1"/>
    <property type="molecule type" value="Genomic_DNA"/>
</dbReference>
<organism evidence="1 2">
    <name type="scientific">Cupriavidus taiwanensis</name>
    <dbReference type="NCBI Taxonomy" id="164546"/>
    <lineage>
        <taxon>Bacteria</taxon>
        <taxon>Pseudomonadati</taxon>
        <taxon>Pseudomonadota</taxon>
        <taxon>Betaproteobacteria</taxon>
        <taxon>Burkholderiales</taxon>
        <taxon>Burkholderiaceae</taxon>
        <taxon>Cupriavidus</taxon>
    </lineage>
</organism>
<proteinExistence type="predicted"/>